<dbReference type="Proteomes" id="UP000325780">
    <property type="component" value="Unassembled WGS sequence"/>
</dbReference>
<accession>A0A5N6U6P1</accession>
<proteinExistence type="predicted"/>
<reference evidence="1 2" key="1">
    <citation type="submission" date="2019-04" db="EMBL/GenBank/DDBJ databases">
        <title>Friends and foes A comparative genomics study of 23 Aspergillus species from section Flavi.</title>
        <authorList>
            <consortium name="DOE Joint Genome Institute"/>
            <person name="Kjaerbolling I."/>
            <person name="Vesth T."/>
            <person name="Frisvad J.C."/>
            <person name="Nybo J.L."/>
            <person name="Theobald S."/>
            <person name="Kildgaard S."/>
            <person name="Isbrandt T."/>
            <person name="Kuo A."/>
            <person name="Sato A."/>
            <person name="Lyhne E.K."/>
            <person name="Kogle M.E."/>
            <person name="Wiebenga A."/>
            <person name="Kun R.S."/>
            <person name="Lubbers R.J."/>
            <person name="Makela M.R."/>
            <person name="Barry K."/>
            <person name="Chovatia M."/>
            <person name="Clum A."/>
            <person name="Daum C."/>
            <person name="Haridas S."/>
            <person name="He G."/>
            <person name="LaButti K."/>
            <person name="Lipzen A."/>
            <person name="Mondo S."/>
            <person name="Riley R."/>
            <person name="Salamov A."/>
            <person name="Simmons B.A."/>
            <person name="Magnuson J.K."/>
            <person name="Henrissat B."/>
            <person name="Mortensen U.H."/>
            <person name="Larsen T.O."/>
            <person name="Devries R.P."/>
            <person name="Grigoriev I.V."/>
            <person name="Machida M."/>
            <person name="Baker S.E."/>
            <person name="Andersen M.R."/>
        </authorList>
    </citation>
    <scope>NUCLEOTIDE SEQUENCE [LARGE SCALE GENOMIC DNA]</scope>
    <source>
        <strain evidence="1 2">IBT 18842</strain>
    </source>
</reference>
<evidence type="ECO:0000313" key="2">
    <source>
        <dbReference type="Proteomes" id="UP000325780"/>
    </source>
</evidence>
<name>A0A5N6U6P1_ASPAV</name>
<gene>
    <name evidence="1" type="ORF">BDV25DRAFT_136008</name>
</gene>
<dbReference type="EMBL" id="ML742030">
    <property type="protein sequence ID" value="KAE8154315.1"/>
    <property type="molecule type" value="Genomic_DNA"/>
</dbReference>
<evidence type="ECO:0000313" key="1">
    <source>
        <dbReference type="EMBL" id="KAE8154315.1"/>
    </source>
</evidence>
<sequence>MAAPYISIPIIDEFVRFVEEDSQYEDSVKAMALTILSHYFQAMSGYSVISEAYRNNGIPDFVIVRIQRRFPGDRSIVDHTMVEAKKTTDSLNESMEQLEGYLENANTEFGRCYGLLVRGPYFMFYEYHKQFPINDRYVPWGPPNQPHQNTFHARHDSATIDWMLRHMEQNPLPPLR</sequence>
<keyword evidence="2" id="KW-1185">Reference proteome</keyword>
<protein>
    <submittedName>
        <fullName evidence="1">Uncharacterized protein</fullName>
    </submittedName>
</protein>
<dbReference type="OrthoDB" id="4177946at2759"/>
<dbReference type="AlphaFoldDB" id="A0A5N6U6P1"/>
<organism evidence="1 2">
    <name type="scientific">Aspergillus avenaceus</name>
    <dbReference type="NCBI Taxonomy" id="36643"/>
    <lineage>
        <taxon>Eukaryota</taxon>
        <taxon>Fungi</taxon>
        <taxon>Dikarya</taxon>
        <taxon>Ascomycota</taxon>
        <taxon>Pezizomycotina</taxon>
        <taxon>Eurotiomycetes</taxon>
        <taxon>Eurotiomycetidae</taxon>
        <taxon>Eurotiales</taxon>
        <taxon>Aspergillaceae</taxon>
        <taxon>Aspergillus</taxon>
        <taxon>Aspergillus subgen. Circumdati</taxon>
    </lineage>
</organism>